<evidence type="ECO:0000313" key="4">
    <source>
        <dbReference type="Proteomes" id="UP001186944"/>
    </source>
</evidence>
<dbReference type="AlphaFoldDB" id="A0AA89C5T7"/>
<comment type="caution">
    <text evidence="3">The sequence shown here is derived from an EMBL/GenBank/DDBJ whole genome shotgun (WGS) entry which is preliminary data.</text>
</comment>
<protein>
    <recommendedName>
        <fullName evidence="2">C2H2-type domain-containing protein</fullName>
    </recommendedName>
</protein>
<accession>A0AA89C5T7</accession>
<evidence type="ECO:0000256" key="1">
    <source>
        <dbReference type="PROSITE-ProRule" id="PRU00042"/>
    </source>
</evidence>
<evidence type="ECO:0000313" key="3">
    <source>
        <dbReference type="EMBL" id="KAK3107372.1"/>
    </source>
</evidence>
<dbReference type="Proteomes" id="UP001186944">
    <property type="component" value="Unassembled WGS sequence"/>
</dbReference>
<dbReference type="PROSITE" id="PS00028">
    <property type="entry name" value="ZINC_FINGER_C2H2_1"/>
    <property type="match status" value="1"/>
</dbReference>
<dbReference type="GO" id="GO:0008270">
    <property type="term" value="F:zinc ion binding"/>
    <property type="evidence" value="ECO:0007669"/>
    <property type="project" value="UniProtKB-KW"/>
</dbReference>
<dbReference type="PROSITE" id="PS50157">
    <property type="entry name" value="ZINC_FINGER_C2H2_2"/>
    <property type="match status" value="1"/>
</dbReference>
<dbReference type="PANTHER" id="PTHR33845:SF1">
    <property type="entry name" value="C2H2-TYPE DOMAIN-CONTAINING PROTEIN"/>
    <property type="match status" value="1"/>
</dbReference>
<dbReference type="PANTHER" id="PTHR33845">
    <property type="entry name" value="C2H2-TYPE DOMAIN-CONTAINING PROTEIN"/>
    <property type="match status" value="1"/>
</dbReference>
<dbReference type="EMBL" id="VSWD01000002">
    <property type="protein sequence ID" value="KAK3107372.1"/>
    <property type="molecule type" value="Genomic_DNA"/>
</dbReference>
<keyword evidence="4" id="KW-1185">Reference proteome</keyword>
<organism evidence="3 4">
    <name type="scientific">Pinctada imbricata</name>
    <name type="common">Atlantic pearl-oyster</name>
    <name type="synonym">Pinctada martensii</name>
    <dbReference type="NCBI Taxonomy" id="66713"/>
    <lineage>
        <taxon>Eukaryota</taxon>
        <taxon>Metazoa</taxon>
        <taxon>Spiralia</taxon>
        <taxon>Lophotrochozoa</taxon>
        <taxon>Mollusca</taxon>
        <taxon>Bivalvia</taxon>
        <taxon>Autobranchia</taxon>
        <taxon>Pteriomorphia</taxon>
        <taxon>Pterioida</taxon>
        <taxon>Pterioidea</taxon>
        <taxon>Pteriidae</taxon>
        <taxon>Pinctada</taxon>
    </lineage>
</organism>
<name>A0AA89C5T7_PINIB</name>
<dbReference type="InterPro" id="IPR013087">
    <property type="entry name" value="Znf_C2H2_type"/>
</dbReference>
<proteinExistence type="predicted"/>
<evidence type="ECO:0000259" key="2">
    <source>
        <dbReference type="PROSITE" id="PS50157"/>
    </source>
</evidence>
<keyword evidence="1" id="KW-0479">Metal-binding</keyword>
<gene>
    <name evidence="3" type="ORF">FSP39_012971</name>
</gene>
<keyword evidence="1" id="KW-0862">Zinc</keyword>
<keyword evidence="1" id="KW-0863">Zinc-finger</keyword>
<sequence>MECSFRYFSNSISCSTNTNIRPNSELLLLYSCNDNIDPHISTNRINPSSVSNEQQLIKFRSGLFEQNADNFTICPNHRYYLGKGWKKSKFCMLKPPLKHCNGTRKAEKATISVQQSREILTKFGIFIPVGAGVCRKCRSELVESIRVDDLSLTTAVASDEASEYTLSQASCGSIWTPGASQDTDKKEIAAGHRSSEDWGTQRQILSLVANTITYSKLKSLIPNLSRFKFTAARKHALSKGQGQQVPNEERRREGITNAQISHFLDFVTSPAIITDMPYGDSKFKLSNGETITVPKIILNSVRTRVVEQYFGYCDETNYENKASISSYMRILHSVGPNVRKSMKGLDNYASDGAKAIESLLKTSELFCRLGKGKEWHDNTCRILSASKQYLKLEYKLHIKKDSDVADHCCRFSLSDGTHDFSDNCDHCHSATCKACEELERTLENLLDIAKAIQYDNEDQKDDTLYIVTESVRAVREWKKHVLRTVNQDMARHNILQTLNDEEVLIERDWAMKFLPMLYRECQSCWFGKRGLNWHITVATYRSGEILTTHTFIHIFDSATQDAETSNAVLSNSMEFLHKIKPSTKFAYIRSDNAGCFHGSVSVCAIPFLSSNIQCLQMDFADPQGGKSICDRKAAHTKSFIRRHVNEGNDVCTASDFKEAIMKSKMKNFTAIVALPPSDRKKESAIFKIPKITSVNNFVYTGKDQVRIWRQYGIGKGRLVPASGSMDDLPQLTVLDSYTTSEADVGVAQTETSNQHSDVNIDVDVVRNQQTEEEQFDGSTLDDDITSDVCEEGLQVDQMSMLFSCNECTKTFQKYGNLLRHLDTGSHTVKSMYQTLSDKAKIEYSKQMEKVNLLSASSENVTPGRNVNLLKQGWALKSRGEVKRFTDDQRTFLDEKFQKGEKTGQKYDPEEVSQEMRQIRTVEGKKRFSPEEFLSAQQIGSYFSRLVLQKRKKNNNSYTDEDLQAEIAEAEFNALNEVSS</sequence>
<feature type="domain" description="C2H2-type" evidence="2">
    <location>
        <begin position="802"/>
        <end position="831"/>
    </location>
</feature>
<reference evidence="3" key="1">
    <citation type="submission" date="2019-08" db="EMBL/GenBank/DDBJ databases">
        <title>The improved chromosome-level genome for the pearl oyster Pinctada fucata martensii using PacBio sequencing and Hi-C.</title>
        <authorList>
            <person name="Zheng Z."/>
        </authorList>
    </citation>
    <scope>NUCLEOTIDE SEQUENCE</scope>
    <source>
        <strain evidence="3">ZZ-2019</strain>
        <tissue evidence="3">Adductor muscle</tissue>
    </source>
</reference>